<reference evidence="2" key="1">
    <citation type="submission" date="2014-05" db="EMBL/GenBank/DDBJ databases">
        <title>The transcriptome of the halophilic microalga Tetraselmis sp. GSL018 isolated from the Great Salt Lake, Utah.</title>
        <authorList>
            <person name="Jinkerson R.E."/>
            <person name="D'Adamo S."/>
            <person name="Posewitz M.C."/>
        </authorList>
    </citation>
    <scope>NUCLEOTIDE SEQUENCE</scope>
    <source>
        <strain evidence="2">GSL018</strain>
    </source>
</reference>
<accession>A0A061QWV5</accession>
<evidence type="ECO:0000256" key="1">
    <source>
        <dbReference type="SAM" id="MobiDB-lite"/>
    </source>
</evidence>
<proteinExistence type="predicted"/>
<feature type="region of interest" description="Disordered" evidence="1">
    <location>
        <begin position="65"/>
        <end position="84"/>
    </location>
</feature>
<name>A0A061QWV5_9CHLO</name>
<protein>
    <submittedName>
        <fullName evidence="2">Uncharacterized protein</fullName>
    </submittedName>
</protein>
<feature type="non-terminal residue" evidence="2">
    <location>
        <position position="1"/>
    </location>
</feature>
<dbReference type="EMBL" id="GBEZ01022676">
    <property type="protein sequence ID" value="JAC64173.1"/>
    <property type="molecule type" value="Transcribed_RNA"/>
</dbReference>
<feature type="compositionally biased region" description="Low complexity" evidence="1">
    <location>
        <begin position="66"/>
        <end position="75"/>
    </location>
</feature>
<sequence>AVPHGIAPVVLLGRRELPGPRPVRRLRAFRRPLPVTAARRVPELVAEVYVPVISSLDCCVSKFSMRPSPQSRQSRNSCRIAYEV</sequence>
<gene>
    <name evidence="2" type="ORF">TSPGSL018_18901</name>
</gene>
<evidence type="ECO:0000313" key="2">
    <source>
        <dbReference type="EMBL" id="JAC64173.1"/>
    </source>
</evidence>
<dbReference type="AlphaFoldDB" id="A0A061QWV5"/>
<organism evidence="2">
    <name type="scientific">Tetraselmis sp. GSL018</name>
    <dbReference type="NCBI Taxonomy" id="582737"/>
    <lineage>
        <taxon>Eukaryota</taxon>
        <taxon>Viridiplantae</taxon>
        <taxon>Chlorophyta</taxon>
        <taxon>core chlorophytes</taxon>
        <taxon>Chlorodendrophyceae</taxon>
        <taxon>Chlorodendrales</taxon>
        <taxon>Chlorodendraceae</taxon>
        <taxon>Tetraselmis</taxon>
    </lineage>
</organism>